<dbReference type="InterPro" id="IPR046633">
    <property type="entry name" value="DUF6745"/>
</dbReference>
<evidence type="ECO:0000313" key="2">
    <source>
        <dbReference type="EMBL" id="GHH61784.1"/>
    </source>
</evidence>
<dbReference type="Proteomes" id="UP000617734">
    <property type="component" value="Unassembled WGS sequence"/>
</dbReference>
<dbReference type="GeneID" id="95351398"/>
<protein>
    <recommendedName>
        <fullName evidence="1">DUF6745 domain-containing protein</fullName>
    </recommendedName>
</protein>
<evidence type="ECO:0000259" key="1">
    <source>
        <dbReference type="Pfam" id="PF20530"/>
    </source>
</evidence>
<evidence type="ECO:0000313" key="3">
    <source>
        <dbReference type="Proteomes" id="UP000617734"/>
    </source>
</evidence>
<proteinExistence type="predicted"/>
<organism evidence="2 3">
    <name type="scientific">Kitasatospora indigofera</name>
    <dbReference type="NCBI Taxonomy" id="67307"/>
    <lineage>
        <taxon>Bacteria</taxon>
        <taxon>Bacillati</taxon>
        <taxon>Actinomycetota</taxon>
        <taxon>Actinomycetes</taxon>
        <taxon>Kitasatosporales</taxon>
        <taxon>Streptomycetaceae</taxon>
        <taxon>Kitasatospora</taxon>
    </lineage>
</organism>
<gene>
    <name evidence="2" type="ORF">GCM10018781_08850</name>
</gene>
<feature type="domain" description="DUF6745" evidence="1">
    <location>
        <begin position="202"/>
        <end position="413"/>
    </location>
</feature>
<keyword evidence="3" id="KW-1185">Reference proteome</keyword>
<comment type="caution">
    <text evidence="2">The sequence shown here is derived from an EMBL/GenBank/DDBJ whole genome shotgun (WGS) entry which is preliminary data.</text>
</comment>
<dbReference type="AlphaFoldDB" id="A0A919KKZ0"/>
<sequence length="413" mass="43789">MTQQTDRPGRAPATLPADPARVAADWRRAAVATAPAADAPRERAAAEQAVRAAYRAAGLAGPAAVVRLDSPLQALAAALVLGGGEQAVLAGPGAAPAAPVFEAARARLAAAGVVPAAGAAGPSVRELVRTAPWERARRLVHERLGGAGWARLWALTGGELWPQTQALTGRIEGVLTDRLAPEAGDGADGAARRRATAAVRTVRSALLDAVLGQHDAPWLSAFDAAGPGFDGDLAELAGLAAAARHAGWWWPYERVALVAARPTTLHRDEAGRLDRADGPALAYPDGFALHAWRGMPVPEDFLAGLGGLTPERIREEENAELRRVMLEHYGYDRYLADSGAEPLHRDEAGVLWRIQLPDDEPVVMVEVVNSTAEPDGTFRTYWLRVPPATRTARAGVAWTFGVAEQDYRPERET</sequence>
<reference evidence="2" key="2">
    <citation type="submission" date="2020-09" db="EMBL/GenBank/DDBJ databases">
        <authorList>
            <person name="Sun Q."/>
            <person name="Ohkuma M."/>
        </authorList>
    </citation>
    <scope>NUCLEOTIDE SEQUENCE</scope>
    <source>
        <strain evidence="2">JCM 4646</strain>
    </source>
</reference>
<name>A0A919KKZ0_9ACTN</name>
<reference evidence="2" key="1">
    <citation type="journal article" date="2014" name="Int. J. Syst. Evol. Microbiol.">
        <title>Complete genome sequence of Corynebacterium casei LMG S-19264T (=DSM 44701T), isolated from a smear-ripened cheese.</title>
        <authorList>
            <consortium name="US DOE Joint Genome Institute (JGI-PGF)"/>
            <person name="Walter F."/>
            <person name="Albersmeier A."/>
            <person name="Kalinowski J."/>
            <person name="Ruckert C."/>
        </authorList>
    </citation>
    <scope>NUCLEOTIDE SEQUENCE</scope>
    <source>
        <strain evidence="2">JCM 4646</strain>
    </source>
</reference>
<accession>A0A919KKZ0</accession>
<dbReference type="Pfam" id="PF20530">
    <property type="entry name" value="DUF6745"/>
    <property type="match status" value="1"/>
</dbReference>
<dbReference type="EMBL" id="BNBO01000003">
    <property type="protein sequence ID" value="GHH61784.1"/>
    <property type="molecule type" value="Genomic_DNA"/>
</dbReference>
<dbReference type="RefSeq" id="WP_229927159.1">
    <property type="nucleotide sequence ID" value="NZ_BNBO01000003.1"/>
</dbReference>